<evidence type="ECO:0000256" key="2">
    <source>
        <dbReference type="ARBA" id="ARBA00022598"/>
    </source>
</evidence>
<feature type="domain" description="Mur ligase central" evidence="14">
    <location>
        <begin position="110"/>
        <end position="298"/>
    </location>
</feature>
<feature type="binding site" evidence="10">
    <location>
        <begin position="112"/>
        <end position="118"/>
    </location>
    <ligand>
        <name>ATP</name>
        <dbReference type="ChEBI" id="CHEBI:30616"/>
    </ligand>
</feature>
<dbReference type="SUPFAM" id="SSF63418">
    <property type="entry name" value="MurE/MurF N-terminal domain"/>
    <property type="match status" value="1"/>
</dbReference>
<dbReference type="UniPathway" id="UPA00219"/>
<evidence type="ECO:0000256" key="5">
    <source>
        <dbReference type="ARBA" id="ARBA00022840"/>
    </source>
</evidence>
<comment type="function">
    <text evidence="10 11">Involved in cell wall formation. Catalyzes the final step in the synthesis of UDP-N-acetylmuramoyl-pentapeptide, the precursor of murein.</text>
</comment>
<dbReference type="InterPro" id="IPR004101">
    <property type="entry name" value="Mur_ligase_C"/>
</dbReference>
<dbReference type="GO" id="GO:0008766">
    <property type="term" value="F:UDP-N-acetylmuramoylalanyl-D-glutamyl-2,6-diaminopimelate-D-alanyl-D-alanine ligase activity"/>
    <property type="evidence" value="ECO:0007669"/>
    <property type="project" value="RHEA"/>
</dbReference>
<dbReference type="PANTHER" id="PTHR43024:SF1">
    <property type="entry name" value="UDP-N-ACETYLMURAMOYL-TRIPEPTIDE--D-ALANYL-D-ALANINE LIGASE"/>
    <property type="match status" value="1"/>
</dbReference>
<keyword evidence="6 10" id="KW-0133">Cell shape</keyword>
<organism evidence="15 16">
    <name type="scientific">Commensalibacter intestini</name>
    <dbReference type="NCBI Taxonomy" id="479936"/>
    <lineage>
        <taxon>Bacteria</taxon>
        <taxon>Pseudomonadati</taxon>
        <taxon>Pseudomonadota</taxon>
        <taxon>Alphaproteobacteria</taxon>
        <taxon>Acetobacterales</taxon>
        <taxon>Acetobacteraceae</taxon>
    </lineage>
</organism>
<evidence type="ECO:0000256" key="3">
    <source>
        <dbReference type="ARBA" id="ARBA00022618"/>
    </source>
</evidence>
<dbReference type="InterPro" id="IPR051046">
    <property type="entry name" value="MurCDEF_CellWall_CoF430Synth"/>
</dbReference>
<dbReference type="SUPFAM" id="SSF53244">
    <property type="entry name" value="MurD-like peptide ligases, peptide-binding domain"/>
    <property type="match status" value="1"/>
</dbReference>
<dbReference type="Gene3D" id="3.90.190.20">
    <property type="entry name" value="Mur ligase, C-terminal domain"/>
    <property type="match status" value="1"/>
</dbReference>
<keyword evidence="16" id="KW-1185">Reference proteome</keyword>
<dbReference type="Pfam" id="PF08245">
    <property type="entry name" value="Mur_ligase_M"/>
    <property type="match status" value="1"/>
</dbReference>
<dbReference type="GO" id="GO:0009252">
    <property type="term" value="P:peptidoglycan biosynthetic process"/>
    <property type="evidence" value="ECO:0007669"/>
    <property type="project" value="UniProtKB-UniRule"/>
</dbReference>
<dbReference type="InterPro" id="IPR036615">
    <property type="entry name" value="Mur_ligase_C_dom_sf"/>
</dbReference>
<dbReference type="Pfam" id="PF02875">
    <property type="entry name" value="Mur_ligase_C"/>
    <property type="match status" value="1"/>
</dbReference>
<reference evidence="16" key="1">
    <citation type="submission" date="2014-06" db="EMBL/GenBank/DDBJ databases">
        <authorList>
            <person name="Winans N.J."/>
            <person name="Newell P.D."/>
            <person name="Douglas A.E."/>
        </authorList>
    </citation>
    <scope>NUCLEOTIDE SEQUENCE [LARGE SCALE GENOMIC DNA]</scope>
    <source>
        <strain evidence="16">DmL_052</strain>
    </source>
</reference>
<keyword evidence="8 10" id="KW-0131">Cell cycle</keyword>
<keyword evidence="3 10" id="KW-0132">Cell division</keyword>
<dbReference type="InterPro" id="IPR036565">
    <property type="entry name" value="Mur-like_cat_sf"/>
</dbReference>
<evidence type="ECO:0000259" key="13">
    <source>
        <dbReference type="Pfam" id="PF02875"/>
    </source>
</evidence>
<dbReference type="GO" id="GO:0051301">
    <property type="term" value="P:cell division"/>
    <property type="evidence" value="ECO:0007669"/>
    <property type="project" value="UniProtKB-KW"/>
</dbReference>
<comment type="pathway">
    <text evidence="10 11">Cell wall biogenesis; peptidoglycan biosynthesis.</text>
</comment>
<evidence type="ECO:0000256" key="8">
    <source>
        <dbReference type="ARBA" id="ARBA00023306"/>
    </source>
</evidence>
<comment type="caution">
    <text evidence="15">The sequence shown here is derived from an EMBL/GenBank/DDBJ whole genome shotgun (WGS) entry which is preliminary data.</text>
</comment>
<dbReference type="Pfam" id="PF01225">
    <property type="entry name" value="Mur_ligase"/>
    <property type="match status" value="1"/>
</dbReference>
<dbReference type="GO" id="GO:0071555">
    <property type="term" value="P:cell wall organization"/>
    <property type="evidence" value="ECO:0007669"/>
    <property type="project" value="UniProtKB-KW"/>
</dbReference>
<dbReference type="Proteomes" id="UP000194946">
    <property type="component" value="Unassembled WGS sequence"/>
</dbReference>
<dbReference type="PANTHER" id="PTHR43024">
    <property type="entry name" value="UDP-N-ACETYLMURAMOYL-TRIPEPTIDE--D-ALANYL-D-ALANINE LIGASE"/>
    <property type="match status" value="1"/>
</dbReference>
<evidence type="ECO:0000259" key="12">
    <source>
        <dbReference type="Pfam" id="PF01225"/>
    </source>
</evidence>
<dbReference type="InterPro" id="IPR021133">
    <property type="entry name" value="HEAT_type_2"/>
</dbReference>
<dbReference type="GO" id="GO:0008360">
    <property type="term" value="P:regulation of cell shape"/>
    <property type="evidence" value="ECO:0007669"/>
    <property type="project" value="UniProtKB-KW"/>
</dbReference>
<accession>A0A251ZUW2</accession>
<sequence length="462" mass="48947">MSVLWTETDLTHATGGSFPCAMPIKGTGISIDTRTIEKGDIFIAIIGENSDGHAHIQKALEAGAACAIASNPIAGLPENAPVLYVKDTLQALTDMGRYARHRFTGKVIAITGSVGKTTTKEMLKTTLSAFGTVHAAAGSHNNHLGVPLTLARLPINTNFCVCEIGMNHIGEIAPLAELVSPHIAIITEVASSHLGYMQNLDNIAKEKSQIITALPVQGVALVPESIYGLEIFKETAKQQQVHLQTVGTTSAASIQISDIHLGAQKSAFQATINKQHLTFSLSSPGGHLVRNAGLVIGAINALGVDIQHAISALASFQTGNGRGKILPLQEQNGLVLDESYNASTLSIRTALQTLSLLAPARKIVVLGDIMELGEYSEQEHLSLLPNITSNADLVFCCGSMMKIVFEQLPPPLQGAWCASAQELIPLIQSILQDNDTLLVKGSNSMRMSAIVTTLTAPAIRKN</sequence>
<evidence type="ECO:0000313" key="16">
    <source>
        <dbReference type="Proteomes" id="UP000194946"/>
    </source>
</evidence>
<feature type="domain" description="Mur ligase N-terminal catalytic" evidence="12">
    <location>
        <begin position="27"/>
        <end position="92"/>
    </location>
</feature>
<dbReference type="PROSITE" id="PS50077">
    <property type="entry name" value="HEAT_REPEAT"/>
    <property type="match status" value="1"/>
</dbReference>
<comment type="catalytic activity">
    <reaction evidence="10 11">
        <text>D-alanyl-D-alanine + UDP-N-acetyl-alpha-D-muramoyl-L-alanyl-gamma-D-glutamyl-meso-2,6-diaminopimelate + ATP = UDP-N-acetyl-alpha-D-muramoyl-L-alanyl-gamma-D-glutamyl-meso-2,6-diaminopimeloyl-D-alanyl-D-alanine + ADP + phosphate + H(+)</text>
        <dbReference type="Rhea" id="RHEA:28374"/>
        <dbReference type="ChEBI" id="CHEBI:15378"/>
        <dbReference type="ChEBI" id="CHEBI:30616"/>
        <dbReference type="ChEBI" id="CHEBI:43474"/>
        <dbReference type="ChEBI" id="CHEBI:57822"/>
        <dbReference type="ChEBI" id="CHEBI:61386"/>
        <dbReference type="ChEBI" id="CHEBI:83905"/>
        <dbReference type="ChEBI" id="CHEBI:456216"/>
        <dbReference type="EC" id="6.3.2.10"/>
    </reaction>
</comment>
<dbReference type="InterPro" id="IPR005863">
    <property type="entry name" value="UDP-N-AcMur_synth"/>
</dbReference>
<dbReference type="HAMAP" id="MF_02019">
    <property type="entry name" value="MurF"/>
    <property type="match status" value="1"/>
</dbReference>
<dbReference type="EMBL" id="JOPB01000007">
    <property type="protein sequence ID" value="OUI78433.1"/>
    <property type="molecule type" value="Genomic_DNA"/>
</dbReference>
<evidence type="ECO:0000256" key="7">
    <source>
        <dbReference type="ARBA" id="ARBA00022984"/>
    </source>
</evidence>
<dbReference type="EC" id="6.3.2.10" evidence="10 11"/>
<keyword evidence="1 10" id="KW-0963">Cytoplasm</keyword>
<evidence type="ECO:0000256" key="9">
    <source>
        <dbReference type="ARBA" id="ARBA00023316"/>
    </source>
</evidence>
<dbReference type="InterPro" id="IPR035911">
    <property type="entry name" value="MurE/MurF_N"/>
</dbReference>
<dbReference type="GO" id="GO:0005737">
    <property type="term" value="C:cytoplasm"/>
    <property type="evidence" value="ECO:0007669"/>
    <property type="project" value="UniProtKB-SubCell"/>
</dbReference>
<dbReference type="GO" id="GO:0047480">
    <property type="term" value="F:UDP-N-acetylmuramoyl-tripeptide-D-alanyl-D-alanine ligase activity"/>
    <property type="evidence" value="ECO:0007669"/>
    <property type="project" value="UniProtKB-UniRule"/>
</dbReference>
<dbReference type="AlphaFoldDB" id="A0A251ZUW2"/>
<keyword evidence="2 10" id="KW-0436">Ligase</keyword>
<evidence type="ECO:0000259" key="14">
    <source>
        <dbReference type="Pfam" id="PF08245"/>
    </source>
</evidence>
<evidence type="ECO:0000256" key="11">
    <source>
        <dbReference type="RuleBase" id="RU004136"/>
    </source>
</evidence>
<dbReference type="Gene3D" id="3.40.1390.10">
    <property type="entry name" value="MurE/MurF, N-terminal domain"/>
    <property type="match status" value="1"/>
</dbReference>
<protein>
    <recommendedName>
        <fullName evidence="10 11">UDP-N-acetylmuramoyl-tripeptide--D-alanyl-D-alanine ligase</fullName>
        <ecNumber evidence="10 11">6.3.2.10</ecNumber>
    </recommendedName>
    <alternativeName>
        <fullName evidence="10">D-alanyl-D-alanine-adding enzyme</fullName>
    </alternativeName>
</protein>
<evidence type="ECO:0000256" key="10">
    <source>
        <dbReference type="HAMAP-Rule" id="MF_02019"/>
    </source>
</evidence>
<dbReference type="RefSeq" id="WP_086632418.1">
    <property type="nucleotide sequence ID" value="NZ_JOPB01000007.1"/>
</dbReference>
<gene>
    <name evidence="10" type="primary">murF</name>
    <name evidence="15" type="ORF">HK18_10445</name>
</gene>
<dbReference type="InterPro" id="IPR000713">
    <property type="entry name" value="Mur_ligase_N"/>
</dbReference>
<dbReference type="Gene3D" id="3.40.1190.10">
    <property type="entry name" value="Mur-like, catalytic domain"/>
    <property type="match status" value="1"/>
</dbReference>
<dbReference type="SUPFAM" id="SSF53623">
    <property type="entry name" value="MurD-like peptide ligases, catalytic domain"/>
    <property type="match status" value="1"/>
</dbReference>
<keyword evidence="5 10" id="KW-0067">ATP-binding</keyword>
<keyword evidence="9 10" id="KW-0961">Cell wall biogenesis/degradation</keyword>
<keyword evidence="7 10" id="KW-0573">Peptidoglycan synthesis</keyword>
<dbReference type="GO" id="GO:0005524">
    <property type="term" value="F:ATP binding"/>
    <property type="evidence" value="ECO:0007669"/>
    <property type="project" value="UniProtKB-UniRule"/>
</dbReference>
<name>A0A251ZUW2_9PROT</name>
<evidence type="ECO:0000256" key="4">
    <source>
        <dbReference type="ARBA" id="ARBA00022741"/>
    </source>
</evidence>
<proteinExistence type="inferred from homology"/>
<feature type="domain" description="Mur ligase C-terminal" evidence="13">
    <location>
        <begin position="329"/>
        <end position="442"/>
    </location>
</feature>
<comment type="subcellular location">
    <subcellularLocation>
        <location evidence="10 11">Cytoplasm</location>
    </subcellularLocation>
</comment>
<keyword evidence="4 10" id="KW-0547">Nucleotide-binding</keyword>
<evidence type="ECO:0000313" key="15">
    <source>
        <dbReference type="EMBL" id="OUI78433.1"/>
    </source>
</evidence>
<evidence type="ECO:0000256" key="6">
    <source>
        <dbReference type="ARBA" id="ARBA00022960"/>
    </source>
</evidence>
<dbReference type="InterPro" id="IPR013221">
    <property type="entry name" value="Mur_ligase_cen"/>
</dbReference>
<evidence type="ECO:0000256" key="1">
    <source>
        <dbReference type="ARBA" id="ARBA00022490"/>
    </source>
</evidence>
<dbReference type="NCBIfam" id="TIGR01143">
    <property type="entry name" value="murF"/>
    <property type="match status" value="1"/>
</dbReference>
<comment type="similarity">
    <text evidence="10">Belongs to the MurCDEF family. MurF subfamily.</text>
</comment>